<reference evidence="2 3" key="1">
    <citation type="submission" date="2014-02" db="EMBL/GenBank/DDBJ databases">
        <title>Draft genome sequence of Lysinibacillus odysseyi NBRC 100172.</title>
        <authorList>
            <person name="Zhang F."/>
            <person name="Wang G."/>
            <person name="Zhang L."/>
        </authorList>
    </citation>
    <scope>NUCLEOTIDE SEQUENCE [LARGE SCALE GENOMIC DNA]</scope>
    <source>
        <strain evidence="2 3">NBRC 100172</strain>
    </source>
</reference>
<proteinExistence type="predicted"/>
<dbReference type="OrthoDB" id="2213517at2"/>
<evidence type="ECO:0000259" key="1">
    <source>
        <dbReference type="PROSITE" id="PS51186"/>
    </source>
</evidence>
<dbReference type="InterPro" id="IPR000182">
    <property type="entry name" value="GNAT_dom"/>
</dbReference>
<name>A0A0A3J4C0_9BACI</name>
<dbReference type="InterPro" id="IPR016181">
    <property type="entry name" value="Acyl_CoA_acyltransferase"/>
</dbReference>
<dbReference type="AlphaFoldDB" id="A0A0A3J4C0"/>
<evidence type="ECO:0000313" key="2">
    <source>
        <dbReference type="EMBL" id="KGR81897.1"/>
    </source>
</evidence>
<dbReference type="Pfam" id="PF18467">
    <property type="entry name" value="DUF5613"/>
    <property type="match status" value="1"/>
</dbReference>
<dbReference type="InterPro" id="IPR040549">
    <property type="entry name" value="DUF5613"/>
</dbReference>
<dbReference type="CDD" id="cd04301">
    <property type="entry name" value="NAT_SF"/>
    <property type="match status" value="1"/>
</dbReference>
<protein>
    <recommendedName>
        <fullName evidence="1">N-acetyltransferase domain-containing protein</fullName>
    </recommendedName>
</protein>
<dbReference type="Pfam" id="PF00583">
    <property type="entry name" value="Acetyltransf_1"/>
    <property type="match status" value="1"/>
</dbReference>
<keyword evidence="3" id="KW-1185">Reference proteome</keyword>
<organism evidence="2 3">
    <name type="scientific">Lysinibacillus odysseyi 34hs-1 = NBRC 100172</name>
    <dbReference type="NCBI Taxonomy" id="1220589"/>
    <lineage>
        <taxon>Bacteria</taxon>
        <taxon>Bacillati</taxon>
        <taxon>Bacillota</taxon>
        <taxon>Bacilli</taxon>
        <taxon>Bacillales</taxon>
        <taxon>Bacillaceae</taxon>
        <taxon>Lysinibacillus</taxon>
    </lineage>
</organism>
<dbReference type="STRING" id="1220589.CD32_21540"/>
<dbReference type="Proteomes" id="UP000030437">
    <property type="component" value="Unassembled WGS sequence"/>
</dbReference>
<sequence length="250" mass="29513">MKTISFAQINRDGSIIAENELFAQYHTKEMLSRYDSNLLAFKRMPSLLELKEAEQLLHTHHKQYGQKHLKFIFPSNEKISEEVIEYLTNERYTIGFLELYSIEPTRFSARKNPEVEVRFASEENLAAVLELNYKEDLQYGENFAKEKQEHLQRIFTFEDRYFVIAYVDGVPAGFLHLIEQPETVEIDNFFVPDSMQRKGIGSQMQQFVMDHFTEKTIILVADGEDTAREMYRKQNYDYLGFQYEALKVVE</sequence>
<dbReference type="SUPFAM" id="SSF55729">
    <property type="entry name" value="Acyl-CoA N-acyltransferases (Nat)"/>
    <property type="match status" value="1"/>
</dbReference>
<dbReference type="GO" id="GO:0016747">
    <property type="term" value="F:acyltransferase activity, transferring groups other than amino-acyl groups"/>
    <property type="evidence" value="ECO:0007669"/>
    <property type="project" value="InterPro"/>
</dbReference>
<evidence type="ECO:0000313" key="3">
    <source>
        <dbReference type="Proteomes" id="UP000030437"/>
    </source>
</evidence>
<dbReference type="Gene3D" id="3.40.630.30">
    <property type="match status" value="1"/>
</dbReference>
<comment type="caution">
    <text evidence="2">The sequence shown here is derived from an EMBL/GenBank/DDBJ whole genome shotgun (WGS) entry which is preliminary data.</text>
</comment>
<dbReference type="eggNOG" id="COG0456">
    <property type="taxonomic scope" value="Bacteria"/>
</dbReference>
<dbReference type="PROSITE" id="PS51186">
    <property type="entry name" value="GNAT"/>
    <property type="match status" value="1"/>
</dbReference>
<accession>A0A0A3J4C0</accession>
<dbReference type="RefSeq" id="WP_036158928.1">
    <property type="nucleotide sequence ID" value="NZ_AVCX01000001.1"/>
</dbReference>
<dbReference type="EMBL" id="JPVP01000060">
    <property type="protein sequence ID" value="KGR81897.1"/>
    <property type="molecule type" value="Genomic_DNA"/>
</dbReference>
<gene>
    <name evidence="2" type="ORF">CD32_21540</name>
</gene>
<feature type="domain" description="N-acetyltransferase" evidence="1">
    <location>
        <begin position="115"/>
        <end position="250"/>
    </location>
</feature>